<dbReference type="Gene3D" id="2.10.110.10">
    <property type="entry name" value="Cysteine Rich Protein"/>
    <property type="match status" value="4"/>
</dbReference>
<dbReference type="GO" id="GO:0030018">
    <property type="term" value="C:Z disc"/>
    <property type="evidence" value="ECO:0007669"/>
    <property type="project" value="TreeGrafter"/>
</dbReference>
<feature type="domain" description="LIM zinc-binding" evidence="8">
    <location>
        <begin position="279"/>
        <end position="338"/>
    </location>
</feature>
<dbReference type="GO" id="GO:0005912">
    <property type="term" value="C:adherens junction"/>
    <property type="evidence" value="ECO:0007669"/>
    <property type="project" value="TreeGrafter"/>
</dbReference>
<dbReference type="GO" id="GO:0046872">
    <property type="term" value="F:metal ion binding"/>
    <property type="evidence" value="ECO:0007669"/>
    <property type="project" value="UniProtKB-KW"/>
</dbReference>
<dbReference type="InterPro" id="IPR036034">
    <property type="entry name" value="PDZ_sf"/>
</dbReference>
<evidence type="ECO:0000256" key="6">
    <source>
        <dbReference type="PROSITE-ProRule" id="PRU00125"/>
    </source>
</evidence>
<keyword evidence="4 6" id="KW-0862">Zinc</keyword>
<evidence type="ECO:0000256" key="3">
    <source>
        <dbReference type="ARBA" id="ARBA00022723"/>
    </source>
</evidence>
<dbReference type="GO" id="GO:0051371">
    <property type="term" value="F:muscle alpha-actinin binding"/>
    <property type="evidence" value="ECO:0007669"/>
    <property type="project" value="TreeGrafter"/>
</dbReference>
<feature type="region of interest" description="Disordered" evidence="7">
    <location>
        <begin position="339"/>
        <end position="479"/>
    </location>
</feature>
<evidence type="ECO:0000259" key="8">
    <source>
        <dbReference type="PROSITE" id="PS50023"/>
    </source>
</evidence>
<dbReference type="FunFam" id="2.30.42.10:FF:000055">
    <property type="entry name" value="PDZ and LIM domain protein 3"/>
    <property type="match status" value="1"/>
</dbReference>
<dbReference type="PANTHER" id="PTHR24214:SF38">
    <property type="entry name" value="PDZ AND LIM DOMAIN PROTEIN ZASP-RELATED"/>
    <property type="match status" value="1"/>
</dbReference>
<accession>A0A914A8J1</accession>
<dbReference type="SUPFAM" id="SSF50156">
    <property type="entry name" value="PDZ domain-like"/>
    <property type="match status" value="1"/>
</dbReference>
<dbReference type="GO" id="GO:0031941">
    <property type="term" value="C:filamentous actin"/>
    <property type="evidence" value="ECO:0007669"/>
    <property type="project" value="TreeGrafter"/>
</dbReference>
<dbReference type="GO" id="GO:0001725">
    <property type="term" value="C:stress fiber"/>
    <property type="evidence" value="ECO:0007669"/>
    <property type="project" value="TreeGrafter"/>
</dbReference>
<evidence type="ECO:0000259" key="9">
    <source>
        <dbReference type="PROSITE" id="PS50106"/>
    </source>
</evidence>
<feature type="domain" description="LIM zinc-binding" evidence="8">
    <location>
        <begin position="545"/>
        <end position="605"/>
    </location>
</feature>
<dbReference type="InterPro" id="IPR001478">
    <property type="entry name" value="PDZ"/>
</dbReference>
<dbReference type="CDD" id="cd08368">
    <property type="entry name" value="LIM"/>
    <property type="match status" value="1"/>
</dbReference>
<dbReference type="Gene3D" id="2.30.42.10">
    <property type="match status" value="1"/>
</dbReference>
<dbReference type="PROSITE" id="PS50106">
    <property type="entry name" value="PDZ"/>
    <property type="match status" value="1"/>
</dbReference>
<evidence type="ECO:0008006" key="12">
    <source>
        <dbReference type="Google" id="ProtNLM"/>
    </source>
</evidence>
<dbReference type="Pfam" id="PF15936">
    <property type="entry name" value="DUF4749"/>
    <property type="match status" value="1"/>
</dbReference>
<dbReference type="Pfam" id="PF00595">
    <property type="entry name" value="PDZ"/>
    <property type="match status" value="1"/>
</dbReference>
<comment type="subcellular location">
    <subcellularLocation>
        <location evidence="1">Cytoplasm</location>
    </subcellularLocation>
</comment>
<dbReference type="GO" id="GO:0030036">
    <property type="term" value="P:actin cytoskeleton organization"/>
    <property type="evidence" value="ECO:0007669"/>
    <property type="project" value="TreeGrafter"/>
</dbReference>
<dbReference type="InterPro" id="IPR031847">
    <property type="entry name" value="PDLI1-4/Zasp-like_mid"/>
</dbReference>
<dbReference type="SUPFAM" id="SSF57716">
    <property type="entry name" value="Glucocorticoid receptor-like (DNA-binding domain)"/>
    <property type="match status" value="4"/>
</dbReference>
<dbReference type="CDD" id="cd06753">
    <property type="entry name" value="PDZ_PDLIM-like"/>
    <property type="match status" value="1"/>
</dbReference>
<keyword evidence="3 6" id="KW-0479">Metal-binding</keyword>
<dbReference type="Proteomes" id="UP000887568">
    <property type="component" value="Unplaced"/>
</dbReference>
<dbReference type="GO" id="GO:0003779">
    <property type="term" value="F:actin binding"/>
    <property type="evidence" value="ECO:0007669"/>
    <property type="project" value="TreeGrafter"/>
</dbReference>
<feature type="compositionally biased region" description="Polar residues" evidence="7">
    <location>
        <begin position="343"/>
        <end position="353"/>
    </location>
</feature>
<dbReference type="SMART" id="SM00228">
    <property type="entry name" value="PDZ"/>
    <property type="match status" value="1"/>
</dbReference>
<dbReference type="AlphaFoldDB" id="A0A914A8J1"/>
<evidence type="ECO:0000313" key="11">
    <source>
        <dbReference type="Proteomes" id="UP000887568"/>
    </source>
</evidence>
<dbReference type="RefSeq" id="XP_038060083.1">
    <property type="nucleotide sequence ID" value="XM_038204155.1"/>
</dbReference>
<feature type="compositionally biased region" description="Polar residues" evidence="7">
    <location>
        <begin position="417"/>
        <end position="427"/>
    </location>
</feature>
<evidence type="ECO:0000256" key="1">
    <source>
        <dbReference type="ARBA" id="ARBA00004496"/>
    </source>
</evidence>
<dbReference type="EnsemblMetazoa" id="XM_038204155.1">
    <property type="protein sequence ID" value="XP_038060083.1"/>
    <property type="gene ID" value="LOC119731133"/>
</dbReference>
<protein>
    <recommendedName>
        <fullName evidence="12">PDZ and LIM domain protein Zasp</fullName>
    </recommendedName>
</protein>
<dbReference type="InterPro" id="IPR050604">
    <property type="entry name" value="PDZ-LIM_domain"/>
</dbReference>
<dbReference type="FunFam" id="2.10.110.10:FF:000020">
    <property type="entry name" value="PDZ and LIM domain protein 5"/>
    <property type="match status" value="1"/>
</dbReference>
<organism evidence="10 11">
    <name type="scientific">Patiria miniata</name>
    <name type="common">Bat star</name>
    <name type="synonym">Asterina miniata</name>
    <dbReference type="NCBI Taxonomy" id="46514"/>
    <lineage>
        <taxon>Eukaryota</taxon>
        <taxon>Metazoa</taxon>
        <taxon>Echinodermata</taxon>
        <taxon>Eleutherozoa</taxon>
        <taxon>Asterozoa</taxon>
        <taxon>Asteroidea</taxon>
        <taxon>Valvatacea</taxon>
        <taxon>Valvatida</taxon>
        <taxon>Asterinidae</taxon>
        <taxon>Patiria</taxon>
    </lineage>
</organism>
<dbReference type="GeneID" id="119731133"/>
<feature type="compositionally biased region" description="Pro residues" evidence="7">
    <location>
        <begin position="365"/>
        <end position="394"/>
    </location>
</feature>
<feature type="domain" description="PDZ" evidence="9">
    <location>
        <begin position="6"/>
        <end position="88"/>
    </location>
</feature>
<sequence>MPGGKMLNITIQGPGPWGFRLAGGKDFNTPLYISKVTTGGKASNSNVLMNDCVTAINGMDTESMTHLEAQGAIKNAVGNLSLKIMRGEATLWKPKIGRDETDAVTNVSLQADKQKFTHAGARHNQTAKPFGSPGAGGGLGTATVVHKQFNSPAGIYSAENIADSFKGQTEGMIAGHVGAEITPASQGYSQPAKAYTPTYQEPPTYNPGQASARYIDKPDDEEMKYSGFINPGSQSRSFKMLQTMTADEEANMPAPPSGVRSVKAPVAVSGGSKPAPTLPMCVRCNLGIVGPVLKAKDKTLHPECFTCYTCSNSLKNKGFFTVQGKEYCGNCERQARIDASPGPQGSYTNGSSTAAHHPAAHQHSGPPPPPPLAHQRSGPPPPAVHQYSAPPPPVVDNAPDDGVKVMFLPSNMAGKQAPSQIASQARSNPVARPMSSQVPRAPGPPPAPAYAKSSPRPAPMSKPAYQQHPPAPAASAGGAGAAGRTPMCDGCDSMIRGPFVSAVGRNWHPEHFVCAHCHQNLSTQGFVEQNGKVYCERDFNSLYAPNCAICNRPISQGGCVQAMGSQYHSDCFVCHHCKDPITGTSFHISEGKPYCKRDYQKLFSVRCAACNYPVEPGDAWVEALNKQWHSNCFTCSNPSCGVPLEGQAFYADRGQPYCKMHAP</sequence>
<evidence type="ECO:0000313" key="10">
    <source>
        <dbReference type="EnsemblMetazoa" id="XP_038060083.1"/>
    </source>
</evidence>
<dbReference type="Pfam" id="PF00412">
    <property type="entry name" value="LIM"/>
    <property type="match status" value="4"/>
</dbReference>
<evidence type="ECO:0000256" key="2">
    <source>
        <dbReference type="ARBA" id="ARBA00022490"/>
    </source>
</evidence>
<proteinExistence type="predicted"/>
<name>A0A914A8J1_PATMI</name>
<dbReference type="PROSITE" id="PS50023">
    <property type="entry name" value="LIM_DOMAIN_2"/>
    <property type="match status" value="4"/>
</dbReference>
<keyword evidence="11" id="KW-1185">Reference proteome</keyword>
<dbReference type="CDD" id="cd09361">
    <property type="entry name" value="LIM1_Enigma_like"/>
    <property type="match status" value="1"/>
</dbReference>
<keyword evidence="2" id="KW-0963">Cytoplasm</keyword>
<dbReference type="InterPro" id="IPR006643">
    <property type="entry name" value="Zasp-like_motif"/>
</dbReference>
<reference evidence="10" key="1">
    <citation type="submission" date="2022-11" db="UniProtKB">
        <authorList>
            <consortium name="EnsemblMetazoa"/>
        </authorList>
    </citation>
    <scope>IDENTIFICATION</scope>
</reference>
<feature type="domain" description="LIM zinc-binding" evidence="8">
    <location>
        <begin position="606"/>
        <end position="663"/>
    </location>
</feature>
<keyword evidence="5 6" id="KW-0440">LIM domain</keyword>
<dbReference type="FunFam" id="2.10.110.10:FF:000069">
    <property type="entry name" value="Uncharacterized protein, isoform Z"/>
    <property type="match status" value="1"/>
</dbReference>
<dbReference type="InterPro" id="IPR001781">
    <property type="entry name" value="Znf_LIM"/>
</dbReference>
<feature type="compositionally biased region" description="Low complexity" evidence="7">
    <location>
        <begin position="354"/>
        <end position="364"/>
    </location>
</feature>
<dbReference type="OrthoDB" id="5911912at2759"/>
<dbReference type="GO" id="GO:0061061">
    <property type="term" value="P:muscle structure development"/>
    <property type="evidence" value="ECO:0007669"/>
    <property type="project" value="TreeGrafter"/>
</dbReference>
<evidence type="ECO:0000256" key="7">
    <source>
        <dbReference type="SAM" id="MobiDB-lite"/>
    </source>
</evidence>
<feature type="domain" description="LIM zinc-binding" evidence="8">
    <location>
        <begin position="486"/>
        <end position="544"/>
    </location>
</feature>
<dbReference type="PROSITE" id="PS00478">
    <property type="entry name" value="LIM_DOMAIN_1"/>
    <property type="match status" value="1"/>
</dbReference>
<evidence type="ECO:0000256" key="5">
    <source>
        <dbReference type="ARBA" id="ARBA00023038"/>
    </source>
</evidence>
<dbReference type="SMART" id="SM00735">
    <property type="entry name" value="ZM"/>
    <property type="match status" value="1"/>
</dbReference>
<dbReference type="PANTHER" id="PTHR24214">
    <property type="entry name" value="PDZ AND LIM DOMAIN PROTEIN ZASP"/>
    <property type="match status" value="1"/>
</dbReference>
<dbReference type="SMART" id="SM00132">
    <property type="entry name" value="LIM"/>
    <property type="match status" value="4"/>
</dbReference>
<evidence type="ECO:0000256" key="4">
    <source>
        <dbReference type="ARBA" id="ARBA00022833"/>
    </source>
</evidence>